<dbReference type="PANTHER" id="PTHR46517:SF1">
    <property type="entry name" value="FRUCTOSE-2,6-BISPHOSPHATASE TIGAR"/>
    <property type="match status" value="1"/>
</dbReference>
<evidence type="ECO:0000313" key="3">
    <source>
        <dbReference type="EMBL" id="PNV67581.1"/>
    </source>
</evidence>
<keyword evidence="4" id="KW-1185">Reference proteome</keyword>
<dbReference type="EMBL" id="PPEK01000007">
    <property type="protein sequence ID" value="PNV67581.1"/>
    <property type="molecule type" value="Genomic_DNA"/>
</dbReference>
<dbReference type="GO" id="GO:0005829">
    <property type="term" value="C:cytosol"/>
    <property type="evidence" value="ECO:0007669"/>
    <property type="project" value="TreeGrafter"/>
</dbReference>
<reference evidence="4" key="1">
    <citation type="submission" date="2018-01" db="EMBL/GenBank/DDBJ databases">
        <title>Rubneribacter badeniensis gen. nov., sp. nov., and Colonibacter rubneri, gen. nov., sp. nov., WGS of new members of the Eggerthellaceae.</title>
        <authorList>
            <person name="Danylec N."/>
            <person name="Stoll D.A."/>
            <person name="Doetsch A."/>
            <person name="Kulling S.E."/>
            <person name="Huch M."/>
        </authorList>
    </citation>
    <scope>NUCLEOTIDE SEQUENCE [LARGE SCALE GENOMIC DNA]</scope>
    <source>
        <strain evidence="4">ResAG-96</strain>
    </source>
</reference>
<dbReference type="InterPro" id="IPR029033">
    <property type="entry name" value="His_PPase_superfam"/>
</dbReference>
<dbReference type="SMART" id="SM00855">
    <property type="entry name" value="PGAM"/>
    <property type="match status" value="1"/>
</dbReference>
<dbReference type="Proteomes" id="UP000236197">
    <property type="component" value="Unassembled WGS sequence"/>
</dbReference>
<evidence type="ECO:0000256" key="1">
    <source>
        <dbReference type="ARBA" id="ARBA00022801"/>
    </source>
</evidence>
<feature type="binding site" evidence="2">
    <location>
        <begin position="25"/>
        <end position="32"/>
    </location>
    <ligand>
        <name>substrate</name>
    </ligand>
</feature>
<feature type="binding site" evidence="2">
    <location>
        <position position="75"/>
    </location>
    <ligand>
        <name>substrate</name>
    </ligand>
</feature>
<comment type="caution">
    <text evidence="3">The sequence shown here is derived from an EMBL/GenBank/DDBJ whole genome shotgun (WGS) entry which is preliminary data.</text>
</comment>
<name>A0A2K2UB80_9ACTN</name>
<dbReference type="Pfam" id="PF00300">
    <property type="entry name" value="His_Phos_1"/>
    <property type="match status" value="2"/>
</dbReference>
<keyword evidence="1" id="KW-0378">Hydrolase</keyword>
<dbReference type="GO" id="GO:0004331">
    <property type="term" value="F:fructose-2,6-bisphosphate 2-phosphatase activity"/>
    <property type="evidence" value="ECO:0007669"/>
    <property type="project" value="TreeGrafter"/>
</dbReference>
<dbReference type="OrthoDB" id="4131070at2"/>
<dbReference type="InterPro" id="IPR051695">
    <property type="entry name" value="Phosphoglycerate_Mutase"/>
</dbReference>
<dbReference type="AlphaFoldDB" id="A0A2K2UB80"/>
<gene>
    <name evidence="3" type="ORF">C2L71_07170</name>
</gene>
<evidence type="ECO:0000313" key="4">
    <source>
        <dbReference type="Proteomes" id="UP000236197"/>
    </source>
</evidence>
<dbReference type="GO" id="GO:0043456">
    <property type="term" value="P:regulation of pentose-phosphate shunt"/>
    <property type="evidence" value="ECO:0007669"/>
    <property type="project" value="TreeGrafter"/>
</dbReference>
<sequence length="280" mass="30324">MNAPGHSWRTTKERSAVDVTFFVVRHGQTLFNVMGKVQGWCDTPLTEEGVRAARSLGRGLAGVDFAAAYSSDSGRAVQTLHEVLDSRAAERARARFDERAQGKGSPASVEAVQSAVYVPAGPNSRSACAEDDGFSIPAAQDARLREWCYGDLEGEPGEQLHRVFAQGFGRKLSFAELNSRLPEVADVIAAADRSGRAERFADIEIRLKRFFEDAGRAALAAGGGNVLVVTHSFVVRTLVYLLEPSRVNDPLKILNASVTRLAFDGECFSLGDVGSMEYVR</sequence>
<dbReference type="InterPro" id="IPR013078">
    <property type="entry name" value="His_Pase_superF_clade-1"/>
</dbReference>
<proteinExistence type="predicted"/>
<dbReference type="PROSITE" id="PS00175">
    <property type="entry name" value="PG_MUTASE"/>
    <property type="match status" value="1"/>
</dbReference>
<dbReference type="SUPFAM" id="SSF53254">
    <property type="entry name" value="Phosphoglycerate mutase-like"/>
    <property type="match status" value="1"/>
</dbReference>
<evidence type="ECO:0000256" key="2">
    <source>
        <dbReference type="PIRSR" id="PIRSR613078-2"/>
    </source>
</evidence>
<dbReference type="Gene3D" id="3.40.50.1240">
    <property type="entry name" value="Phosphoglycerate mutase-like"/>
    <property type="match status" value="1"/>
</dbReference>
<dbReference type="GO" id="GO:0045820">
    <property type="term" value="P:negative regulation of glycolytic process"/>
    <property type="evidence" value="ECO:0007669"/>
    <property type="project" value="TreeGrafter"/>
</dbReference>
<accession>A0A2K2UB80</accession>
<dbReference type="InterPro" id="IPR001345">
    <property type="entry name" value="PG/BPGM_mutase_AS"/>
</dbReference>
<dbReference type="CDD" id="cd07067">
    <property type="entry name" value="HP_PGM_like"/>
    <property type="match status" value="1"/>
</dbReference>
<organism evidence="3 4">
    <name type="scientific">Enteroscipio rubneri</name>
    <dbReference type="NCBI Taxonomy" id="2070686"/>
    <lineage>
        <taxon>Bacteria</taxon>
        <taxon>Bacillati</taxon>
        <taxon>Actinomycetota</taxon>
        <taxon>Coriobacteriia</taxon>
        <taxon>Eggerthellales</taxon>
        <taxon>Eggerthellaceae</taxon>
        <taxon>Enteroscipio</taxon>
    </lineage>
</organism>
<protein>
    <submittedName>
        <fullName evidence="3">Histidine phosphatase family protein</fullName>
    </submittedName>
</protein>
<dbReference type="PANTHER" id="PTHR46517">
    <property type="entry name" value="FRUCTOSE-2,6-BISPHOSPHATASE TIGAR"/>
    <property type="match status" value="1"/>
</dbReference>